<name>A0A1W0WU01_HYPEX</name>
<dbReference type="Gene3D" id="3.30.1330.40">
    <property type="entry name" value="RutC-like"/>
    <property type="match status" value="3"/>
</dbReference>
<comment type="caution">
    <text evidence="1">The sequence shown here is derived from an EMBL/GenBank/DDBJ whole genome shotgun (WGS) entry which is preliminary data.</text>
</comment>
<dbReference type="SUPFAM" id="SSF55298">
    <property type="entry name" value="YjgF-like"/>
    <property type="match status" value="3"/>
</dbReference>
<dbReference type="GO" id="GO:0005829">
    <property type="term" value="C:cytosol"/>
    <property type="evidence" value="ECO:0007669"/>
    <property type="project" value="TreeGrafter"/>
</dbReference>
<protein>
    <submittedName>
        <fullName evidence="1">Uncharacterized protein</fullName>
    </submittedName>
</protein>
<dbReference type="PANTHER" id="PTHR11803">
    <property type="entry name" value="2-IMINOBUTANOATE/2-IMINOPROPANOATE DEAMINASE RIDA"/>
    <property type="match status" value="1"/>
</dbReference>
<dbReference type="Proteomes" id="UP000192578">
    <property type="component" value="Unassembled WGS sequence"/>
</dbReference>
<proteinExistence type="predicted"/>
<sequence length="454" mass="48041">MVCLRSTVHAFTHPTSIEVIPVPRSIAVPNGPGEGYQSALRIGDVLYLSPLRGTLLTTDVLVSGGSAAEAAQALANVQTIVQHAGCGLEDIIFIETHITNLTFLPQTQLALGTLFANAGAPRRYAGRVEVLPRLAGGALVEFAVQAKGCRWTTANGINRRERLVHEVISIPTSVAVVAANQPQLAVRINERLKLRSLRGLDLLTSVLVPGGIVAESAKVIANVQAILNQSGCGLSDVILYNVRVTNSSFLPIVLSAIRSAFTAERAAVKGVADYRTVSVLANGASVELVFEAANCDFDSSNRGHLPRSNDAEAELSILNNLLSSNIFRPPAPAVFSPQKSIRVNHILKLSQQRGSLSNGVLVSGGVAAEAAQMVANVRALLTEAGCQLNNVLSIVNRVTDLANQPAVDLAWTNAFVAEGARIRYVGQVQQSEVLYGGALVETVVKAADCDWNQT</sequence>
<dbReference type="Pfam" id="PF01042">
    <property type="entry name" value="Ribonuc_L-PSP"/>
    <property type="match status" value="2"/>
</dbReference>
<dbReference type="EMBL" id="MTYJ01000047">
    <property type="protein sequence ID" value="OQV18675.1"/>
    <property type="molecule type" value="Genomic_DNA"/>
</dbReference>
<accession>A0A1W0WU01</accession>
<dbReference type="PANTHER" id="PTHR11803:SF39">
    <property type="entry name" value="2-IMINOBUTANOATE_2-IMINOPROPANOATE DEAMINASE"/>
    <property type="match status" value="1"/>
</dbReference>
<dbReference type="InterPro" id="IPR006175">
    <property type="entry name" value="YjgF/YER057c/UK114"/>
</dbReference>
<dbReference type="GO" id="GO:0019239">
    <property type="term" value="F:deaminase activity"/>
    <property type="evidence" value="ECO:0007669"/>
    <property type="project" value="TreeGrafter"/>
</dbReference>
<dbReference type="AlphaFoldDB" id="A0A1W0WU01"/>
<organism evidence="1 2">
    <name type="scientific">Hypsibius exemplaris</name>
    <name type="common">Freshwater tardigrade</name>
    <dbReference type="NCBI Taxonomy" id="2072580"/>
    <lineage>
        <taxon>Eukaryota</taxon>
        <taxon>Metazoa</taxon>
        <taxon>Ecdysozoa</taxon>
        <taxon>Tardigrada</taxon>
        <taxon>Eutardigrada</taxon>
        <taxon>Parachela</taxon>
        <taxon>Hypsibioidea</taxon>
        <taxon>Hypsibiidae</taxon>
        <taxon>Hypsibius</taxon>
    </lineage>
</organism>
<dbReference type="InterPro" id="IPR035959">
    <property type="entry name" value="RutC-like_sf"/>
</dbReference>
<keyword evidence="2" id="KW-1185">Reference proteome</keyword>
<evidence type="ECO:0000313" key="2">
    <source>
        <dbReference type="Proteomes" id="UP000192578"/>
    </source>
</evidence>
<gene>
    <name evidence="1" type="ORF">BV898_07305</name>
</gene>
<evidence type="ECO:0000313" key="1">
    <source>
        <dbReference type="EMBL" id="OQV18675.1"/>
    </source>
</evidence>
<reference evidence="2" key="1">
    <citation type="submission" date="2017-01" db="EMBL/GenBank/DDBJ databases">
        <title>Comparative genomics of anhydrobiosis in the tardigrade Hypsibius dujardini.</title>
        <authorList>
            <person name="Yoshida Y."/>
            <person name="Koutsovoulos G."/>
            <person name="Laetsch D."/>
            <person name="Stevens L."/>
            <person name="Kumar S."/>
            <person name="Horikawa D."/>
            <person name="Ishino K."/>
            <person name="Komine S."/>
            <person name="Tomita M."/>
            <person name="Blaxter M."/>
            <person name="Arakawa K."/>
        </authorList>
    </citation>
    <scope>NUCLEOTIDE SEQUENCE [LARGE SCALE GENOMIC DNA]</scope>
    <source>
        <strain evidence="2">Z151</strain>
    </source>
</reference>
<dbReference type="OrthoDB" id="309640at2759"/>